<name>A0AAW0WJ99_CHEQU</name>
<dbReference type="PROSITE" id="PS51154">
    <property type="entry name" value="MACRO"/>
    <property type="match status" value="1"/>
</dbReference>
<feature type="domain" description="Macro" evidence="1">
    <location>
        <begin position="126"/>
        <end position="301"/>
    </location>
</feature>
<reference evidence="2 3" key="1">
    <citation type="journal article" date="2024" name="BMC Genomics">
        <title>Genome assembly of redclaw crayfish (Cherax quadricarinatus) provides insights into its immune adaptation and hypoxia tolerance.</title>
        <authorList>
            <person name="Liu Z."/>
            <person name="Zheng J."/>
            <person name="Li H."/>
            <person name="Fang K."/>
            <person name="Wang S."/>
            <person name="He J."/>
            <person name="Zhou D."/>
            <person name="Weng S."/>
            <person name="Chi M."/>
            <person name="Gu Z."/>
            <person name="He J."/>
            <person name="Li F."/>
            <person name="Wang M."/>
        </authorList>
    </citation>
    <scope>NUCLEOTIDE SEQUENCE [LARGE SCALE GENOMIC DNA]</scope>
    <source>
        <strain evidence="2">ZL_2023a</strain>
    </source>
</reference>
<gene>
    <name evidence="2" type="ORF">OTU49_007742</name>
</gene>
<dbReference type="CDD" id="cd02908">
    <property type="entry name" value="Macro_OAADPr_deacetylase"/>
    <property type="match status" value="1"/>
</dbReference>
<comment type="caution">
    <text evidence="2">The sequence shown here is derived from an EMBL/GenBank/DDBJ whole genome shotgun (WGS) entry which is preliminary data.</text>
</comment>
<feature type="non-terminal residue" evidence="2">
    <location>
        <position position="1"/>
    </location>
</feature>
<dbReference type="AlphaFoldDB" id="A0AAW0WJ99"/>
<dbReference type="Pfam" id="PF01661">
    <property type="entry name" value="Macro"/>
    <property type="match status" value="1"/>
</dbReference>
<sequence length="304" mass="33949">CVGVMAFVYNLSSSRPVLRGSLTYGAYFFPSEASRVSQLLWEPPWKPCGAARPVSRCVTLKMAGFQDEKRRKLSQSLEERRRRYACGDYYVTLDYIFPWPDHYKKYADKIDREAPSVSNVTKMLEGSIYKVDPELNKKVSVFIGDITTLEVDAIVNAANSSLRGGGGVDGAIHKAAGWTLLNECQSLGGCNTGEAKITGGYNLPARYVIHTVGPMGELPAVLESCYRRALQLAVENNLRTIAFPCISTGVYGYPNDAAVKVVLPIVRTMLEAHPRQFDRIIFCLFLNVDIDLYHRYLPVFFPLK</sequence>
<reference evidence="2" key="2">
    <citation type="submission" date="2024-01" db="EMBL/GenBank/DDBJ databases">
        <authorList>
            <person name="He J."/>
            <person name="Wang M."/>
            <person name="Zheng J."/>
            <person name="Liu Z."/>
        </authorList>
    </citation>
    <scope>NUCLEOTIDE SEQUENCE</scope>
    <source>
        <strain evidence="2">ZL_2023a</strain>
        <tissue evidence="2">Muscle</tissue>
    </source>
</reference>
<dbReference type="GO" id="GO:0140291">
    <property type="term" value="P:peptidyl-glutamate ADP-deribosylation"/>
    <property type="evidence" value="ECO:0007669"/>
    <property type="project" value="TreeGrafter"/>
</dbReference>
<dbReference type="SMART" id="SM00506">
    <property type="entry name" value="A1pp"/>
    <property type="match status" value="1"/>
</dbReference>
<evidence type="ECO:0000313" key="2">
    <source>
        <dbReference type="EMBL" id="KAK8731000.1"/>
    </source>
</evidence>
<proteinExistence type="predicted"/>
<dbReference type="Gene3D" id="3.40.220.10">
    <property type="entry name" value="Leucine Aminopeptidase, subunit E, domain 1"/>
    <property type="match status" value="1"/>
</dbReference>
<dbReference type="GO" id="GO:0005654">
    <property type="term" value="C:nucleoplasm"/>
    <property type="evidence" value="ECO:0007669"/>
    <property type="project" value="TreeGrafter"/>
</dbReference>
<keyword evidence="3" id="KW-1185">Reference proteome</keyword>
<dbReference type="GO" id="GO:0042278">
    <property type="term" value="P:purine nucleoside metabolic process"/>
    <property type="evidence" value="ECO:0007669"/>
    <property type="project" value="TreeGrafter"/>
</dbReference>
<dbReference type="InterPro" id="IPR043472">
    <property type="entry name" value="Macro_dom-like"/>
</dbReference>
<accession>A0AAW0WJ99</accession>
<protein>
    <recommendedName>
        <fullName evidence="1">Macro domain-containing protein</fullName>
    </recommendedName>
</protein>
<dbReference type="Proteomes" id="UP001445076">
    <property type="component" value="Unassembled WGS sequence"/>
</dbReference>
<dbReference type="EMBL" id="JARKIK010000062">
    <property type="protein sequence ID" value="KAK8731001.1"/>
    <property type="molecule type" value="Genomic_DNA"/>
</dbReference>
<evidence type="ECO:0000313" key="3">
    <source>
        <dbReference type="Proteomes" id="UP001445076"/>
    </source>
</evidence>
<organism evidence="2 3">
    <name type="scientific">Cherax quadricarinatus</name>
    <name type="common">Australian red claw crayfish</name>
    <dbReference type="NCBI Taxonomy" id="27406"/>
    <lineage>
        <taxon>Eukaryota</taxon>
        <taxon>Metazoa</taxon>
        <taxon>Ecdysozoa</taxon>
        <taxon>Arthropoda</taxon>
        <taxon>Crustacea</taxon>
        <taxon>Multicrustacea</taxon>
        <taxon>Malacostraca</taxon>
        <taxon>Eumalacostraca</taxon>
        <taxon>Eucarida</taxon>
        <taxon>Decapoda</taxon>
        <taxon>Pleocyemata</taxon>
        <taxon>Astacidea</taxon>
        <taxon>Parastacoidea</taxon>
        <taxon>Parastacidae</taxon>
        <taxon>Cherax</taxon>
    </lineage>
</organism>
<evidence type="ECO:0000259" key="1">
    <source>
        <dbReference type="PROSITE" id="PS51154"/>
    </source>
</evidence>
<dbReference type="SUPFAM" id="SSF52949">
    <property type="entry name" value="Macro domain-like"/>
    <property type="match status" value="1"/>
</dbReference>
<dbReference type="GO" id="GO:0006974">
    <property type="term" value="P:DNA damage response"/>
    <property type="evidence" value="ECO:0007669"/>
    <property type="project" value="TreeGrafter"/>
</dbReference>
<dbReference type="PANTHER" id="PTHR11106">
    <property type="entry name" value="GANGLIOSIDE INDUCED DIFFERENTIATION ASSOCIATED PROTEIN 2-RELATED"/>
    <property type="match status" value="1"/>
</dbReference>
<dbReference type="EMBL" id="JARKIK010000062">
    <property type="protein sequence ID" value="KAK8731000.1"/>
    <property type="molecule type" value="Genomic_DNA"/>
</dbReference>
<dbReference type="InterPro" id="IPR002589">
    <property type="entry name" value="Macro_dom"/>
</dbReference>
<dbReference type="GO" id="GO:0140293">
    <property type="term" value="F:ADP-ribosylglutamate hydrolase activity"/>
    <property type="evidence" value="ECO:0007669"/>
    <property type="project" value="TreeGrafter"/>
</dbReference>
<dbReference type="PANTHER" id="PTHR11106:SF27">
    <property type="entry name" value="MACRO DOMAIN-CONTAINING PROTEIN"/>
    <property type="match status" value="1"/>
</dbReference>